<dbReference type="PANTHER" id="PTHR46585:SF1">
    <property type="entry name" value="CHROMO DOMAIN-CONTAINING PROTEIN"/>
    <property type="match status" value="1"/>
</dbReference>
<feature type="domain" description="Integrase catalytic" evidence="2">
    <location>
        <begin position="19"/>
        <end position="188"/>
    </location>
</feature>
<evidence type="ECO:0000259" key="1">
    <source>
        <dbReference type="PROSITE" id="PS50013"/>
    </source>
</evidence>
<evidence type="ECO:0000313" key="4">
    <source>
        <dbReference type="Proteomes" id="UP001516400"/>
    </source>
</evidence>
<protein>
    <recommendedName>
        <fullName evidence="5">Integrase catalytic domain-containing protein</fullName>
    </recommendedName>
</protein>
<dbReference type="Gene3D" id="3.30.420.10">
    <property type="entry name" value="Ribonuclease H-like superfamily/Ribonuclease H"/>
    <property type="match status" value="1"/>
</dbReference>
<dbReference type="InterPro" id="IPR036397">
    <property type="entry name" value="RNaseH_sf"/>
</dbReference>
<dbReference type="SUPFAM" id="SSF54160">
    <property type="entry name" value="Chromo domain-like"/>
    <property type="match status" value="1"/>
</dbReference>
<keyword evidence="4" id="KW-1185">Reference proteome</keyword>
<dbReference type="InterPro" id="IPR012337">
    <property type="entry name" value="RNaseH-like_sf"/>
</dbReference>
<evidence type="ECO:0000313" key="3">
    <source>
        <dbReference type="EMBL" id="KAL3283022.1"/>
    </source>
</evidence>
<dbReference type="PROSITE" id="PS50994">
    <property type="entry name" value="INTEGRASE"/>
    <property type="match status" value="1"/>
</dbReference>
<dbReference type="CDD" id="cd00024">
    <property type="entry name" value="CD_CSD"/>
    <property type="match status" value="1"/>
</dbReference>
<dbReference type="GO" id="GO:0005694">
    <property type="term" value="C:chromosome"/>
    <property type="evidence" value="ECO:0007669"/>
    <property type="project" value="UniProtKB-ARBA"/>
</dbReference>
<dbReference type="Pfam" id="PF00665">
    <property type="entry name" value="rve"/>
    <property type="match status" value="1"/>
</dbReference>
<gene>
    <name evidence="3" type="ORF">HHI36_006179</name>
</gene>
<name>A0ABD2NWQ9_9CUCU</name>
<dbReference type="InterPro" id="IPR001584">
    <property type="entry name" value="Integrase_cat-core"/>
</dbReference>
<feature type="domain" description="Chromo" evidence="1">
    <location>
        <begin position="276"/>
        <end position="310"/>
    </location>
</feature>
<dbReference type="PANTHER" id="PTHR46585">
    <property type="entry name" value="INTEGRASE CORE DOMAIN CONTAINING PROTEIN"/>
    <property type="match status" value="1"/>
</dbReference>
<dbReference type="Proteomes" id="UP001516400">
    <property type="component" value="Unassembled WGS sequence"/>
</dbReference>
<dbReference type="EMBL" id="JABFTP020000144">
    <property type="protein sequence ID" value="KAL3283022.1"/>
    <property type="molecule type" value="Genomic_DNA"/>
</dbReference>
<organism evidence="3 4">
    <name type="scientific">Cryptolaemus montrouzieri</name>
    <dbReference type="NCBI Taxonomy" id="559131"/>
    <lineage>
        <taxon>Eukaryota</taxon>
        <taxon>Metazoa</taxon>
        <taxon>Ecdysozoa</taxon>
        <taxon>Arthropoda</taxon>
        <taxon>Hexapoda</taxon>
        <taxon>Insecta</taxon>
        <taxon>Pterygota</taxon>
        <taxon>Neoptera</taxon>
        <taxon>Endopterygota</taxon>
        <taxon>Coleoptera</taxon>
        <taxon>Polyphaga</taxon>
        <taxon>Cucujiformia</taxon>
        <taxon>Coccinelloidea</taxon>
        <taxon>Coccinellidae</taxon>
        <taxon>Scymninae</taxon>
        <taxon>Scymnini</taxon>
        <taxon>Cryptolaemus</taxon>
    </lineage>
</organism>
<evidence type="ECO:0000259" key="2">
    <source>
        <dbReference type="PROSITE" id="PS50994"/>
    </source>
</evidence>
<dbReference type="InterPro" id="IPR000953">
    <property type="entry name" value="Chromo/chromo_shadow_dom"/>
</dbReference>
<dbReference type="SUPFAM" id="SSF53098">
    <property type="entry name" value="Ribonuclease H-like"/>
    <property type="match status" value="1"/>
</dbReference>
<proteinExistence type="predicted"/>
<accession>A0ABD2NWQ9</accession>
<sequence>MKHSSEKVQVVQELHKPARRNFPRRRTIIKALDDLWNCDLAQMDLYASKNKNHKFILVVIDCFSKYIWATPLKSKSGKEVSHAFRKILQTSGRRPMNLQTDQGKEFFNSHFQELMTKFHINHYHSYSVKKASIVERVIRTLKDKLYKYFSLNGTYTWINILQNKVDEYNSTRHSTTGMKPRDVTKENEKHILNTAYNHIKIAGKNKLKLNDIVRISKVKHVFSKGYTPNWTTELFKIVKVQITNPVTYLLEDTQGRPIRGAFYENELQKTMQPDVYLVEKVLRKKRDKVLVRWLGMDESHDSWIHKTNKL</sequence>
<evidence type="ECO:0008006" key="5">
    <source>
        <dbReference type="Google" id="ProtNLM"/>
    </source>
</evidence>
<dbReference type="PROSITE" id="PS50013">
    <property type="entry name" value="CHROMO_2"/>
    <property type="match status" value="1"/>
</dbReference>
<comment type="caution">
    <text evidence="3">The sequence shown here is derived from an EMBL/GenBank/DDBJ whole genome shotgun (WGS) entry which is preliminary data.</text>
</comment>
<reference evidence="3 4" key="1">
    <citation type="journal article" date="2021" name="BMC Biol.">
        <title>Horizontally acquired antibacterial genes associated with adaptive radiation of ladybird beetles.</title>
        <authorList>
            <person name="Li H.S."/>
            <person name="Tang X.F."/>
            <person name="Huang Y.H."/>
            <person name="Xu Z.Y."/>
            <person name="Chen M.L."/>
            <person name="Du X.Y."/>
            <person name="Qiu B.Y."/>
            <person name="Chen P.T."/>
            <person name="Zhang W."/>
            <person name="Slipinski A."/>
            <person name="Escalona H.E."/>
            <person name="Waterhouse R.M."/>
            <person name="Zwick A."/>
            <person name="Pang H."/>
        </authorList>
    </citation>
    <scope>NUCLEOTIDE SEQUENCE [LARGE SCALE GENOMIC DNA]</scope>
    <source>
        <strain evidence="3">SYSU2018</strain>
    </source>
</reference>
<dbReference type="InterPro" id="IPR016197">
    <property type="entry name" value="Chromo-like_dom_sf"/>
</dbReference>
<dbReference type="AlphaFoldDB" id="A0ABD2NWQ9"/>